<accession>A0A1D1V3X5</accession>
<reference evidence="2 3" key="1">
    <citation type="journal article" date="2016" name="Nat. Commun.">
        <title>Extremotolerant tardigrade genome and improved radiotolerance of human cultured cells by tardigrade-unique protein.</title>
        <authorList>
            <person name="Hashimoto T."/>
            <person name="Horikawa D.D."/>
            <person name="Saito Y."/>
            <person name="Kuwahara H."/>
            <person name="Kozuka-Hata H."/>
            <person name="Shin-I T."/>
            <person name="Minakuchi Y."/>
            <person name="Ohishi K."/>
            <person name="Motoyama A."/>
            <person name="Aizu T."/>
            <person name="Enomoto A."/>
            <person name="Kondo K."/>
            <person name="Tanaka S."/>
            <person name="Hara Y."/>
            <person name="Koshikawa S."/>
            <person name="Sagara H."/>
            <person name="Miura T."/>
            <person name="Yokobori S."/>
            <person name="Miyagawa K."/>
            <person name="Suzuki Y."/>
            <person name="Kubo T."/>
            <person name="Oyama M."/>
            <person name="Kohara Y."/>
            <person name="Fujiyama A."/>
            <person name="Arakawa K."/>
            <person name="Katayama T."/>
            <person name="Toyoda A."/>
            <person name="Kunieda T."/>
        </authorList>
    </citation>
    <scope>NUCLEOTIDE SEQUENCE [LARGE SCALE GENOMIC DNA]</scope>
    <source>
        <strain evidence="2 3">YOKOZUNA-1</strain>
    </source>
</reference>
<protein>
    <submittedName>
        <fullName evidence="2">Uncharacterized protein</fullName>
    </submittedName>
</protein>
<evidence type="ECO:0000256" key="1">
    <source>
        <dbReference type="SAM" id="MobiDB-lite"/>
    </source>
</evidence>
<proteinExistence type="predicted"/>
<dbReference type="Proteomes" id="UP000186922">
    <property type="component" value="Unassembled WGS sequence"/>
</dbReference>
<name>A0A1D1V3X5_RAMVA</name>
<sequence length="131" mass="14930">MNASLLPASAQCMCQIPQRNVAALPRTSKRSDTRGDLDYGERGPRVDWPEQLQSTLSEGCIEKKEADHKTQETRQTWCQERNLTQDVARSLSRLQWNQPTAYRRSSSVRKVLNVTHASAKDQTLQLLLFAM</sequence>
<keyword evidence="3" id="KW-1185">Reference proteome</keyword>
<gene>
    <name evidence="2" type="primary">RvY_07036-1</name>
    <name evidence="2" type="synonym">RvY_07036.1</name>
    <name evidence="2" type="ORF">RvY_07036</name>
</gene>
<dbReference type="AlphaFoldDB" id="A0A1D1V3X5"/>
<evidence type="ECO:0000313" key="3">
    <source>
        <dbReference type="Proteomes" id="UP000186922"/>
    </source>
</evidence>
<dbReference type="EMBL" id="BDGG01000003">
    <property type="protein sequence ID" value="GAU95415.1"/>
    <property type="molecule type" value="Genomic_DNA"/>
</dbReference>
<evidence type="ECO:0000313" key="2">
    <source>
        <dbReference type="EMBL" id="GAU95415.1"/>
    </source>
</evidence>
<feature type="compositionally biased region" description="Basic and acidic residues" evidence="1">
    <location>
        <begin position="29"/>
        <end position="46"/>
    </location>
</feature>
<organism evidence="2 3">
    <name type="scientific">Ramazzottius varieornatus</name>
    <name type="common">Water bear</name>
    <name type="synonym">Tardigrade</name>
    <dbReference type="NCBI Taxonomy" id="947166"/>
    <lineage>
        <taxon>Eukaryota</taxon>
        <taxon>Metazoa</taxon>
        <taxon>Ecdysozoa</taxon>
        <taxon>Tardigrada</taxon>
        <taxon>Eutardigrada</taxon>
        <taxon>Parachela</taxon>
        <taxon>Hypsibioidea</taxon>
        <taxon>Ramazzottiidae</taxon>
        <taxon>Ramazzottius</taxon>
    </lineage>
</organism>
<comment type="caution">
    <text evidence="2">The sequence shown here is derived from an EMBL/GenBank/DDBJ whole genome shotgun (WGS) entry which is preliminary data.</text>
</comment>
<feature type="region of interest" description="Disordered" evidence="1">
    <location>
        <begin position="25"/>
        <end position="46"/>
    </location>
</feature>